<dbReference type="InterPro" id="IPR013783">
    <property type="entry name" value="Ig-like_fold"/>
</dbReference>
<keyword evidence="5" id="KW-1185">Reference proteome</keyword>
<organism evidence="4 5">
    <name type="scientific">Leptospira congkakensis</name>
    <dbReference type="NCBI Taxonomy" id="2484932"/>
    <lineage>
        <taxon>Bacteria</taxon>
        <taxon>Pseudomonadati</taxon>
        <taxon>Spirochaetota</taxon>
        <taxon>Spirochaetia</taxon>
        <taxon>Leptospirales</taxon>
        <taxon>Leptospiraceae</taxon>
        <taxon>Leptospira</taxon>
    </lineage>
</organism>
<dbReference type="InterPro" id="IPR003137">
    <property type="entry name" value="PA_domain"/>
</dbReference>
<proteinExistence type="predicted"/>
<reference evidence="4" key="1">
    <citation type="journal article" date="2019" name="PLoS Negl. Trop. Dis.">
        <title>Revisiting the worldwide diversity of Leptospira species in the environment.</title>
        <authorList>
            <person name="Vincent A.T."/>
            <person name="Schiettekatte O."/>
            <person name="Bourhy P."/>
            <person name="Veyrier F.J."/>
            <person name="Picardeau M."/>
        </authorList>
    </citation>
    <scope>NUCLEOTIDE SEQUENCE [LARGE SCALE GENOMIC DNA]</scope>
    <source>
        <strain evidence="4">201702422</strain>
    </source>
</reference>
<evidence type="ECO:0000313" key="4">
    <source>
        <dbReference type="EMBL" id="TGL94297.1"/>
    </source>
</evidence>
<dbReference type="Pfam" id="PF05345">
    <property type="entry name" value="He_PIG"/>
    <property type="match status" value="1"/>
</dbReference>
<keyword evidence="2" id="KW-0325">Glycoprotein</keyword>
<dbReference type="Proteomes" id="UP000298263">
    <property type="component" value="Unassembled WGS sequence"/>
</dbReference>
<dbReference type="EMBL" id="RQGP01000010">
    <property type="protein sequence ID" value="TGL94297.1"/>
    <property type="molecule type" value="Genomic_DNA"/>
</dbReference>
<dbReference type="CDD" id="cd04818">
    <property type="entry name" value="PA_subtilisin_1"/>
    <property type="match status" value="1"/>
</dbReference>
<keyword evidence="1" id="KW-0732">Signal</keyword>
<evidence type="ECO:0000256" key="1">
    <source>
        <dbReference type="ARBA" id="ARBA00022729"/>
    </source>
</evidence>
<dbReference type="PANTHER" id="PTHR22702">
    <property type="entry name" value="PROTEASE-ASSOCIATED DOMAIN-CONTAINING PROTEIN"/>
    <property type="match status" value="1"/>
</dbReference>
<dbReference type="AlphaFoldDB" id="A0A4Z1A0H7"/>
<gene>
    <name evidence="4" type="ORF">EHQ69_05985</name>
</gene>
<dbReference type="PANTHER" id="PTHR22702:SF1">
    <property type="entry name" value="PROTEASE-ASSOCIATED DOMAIN-CONTAINING PROTEIN 1"/>
    <property type="match status" value="1"/>
</dbReference>
<sequence>MLLLFATPASTGEVTQPPGENSPTLNFSYTISEIGAGSAVSISPSSLEPATGITFSVTPTLPTGLSLNSNTGIISGTPTSYTSATDYDIKGQLGSSTKTVRINLGVSRLENGNTAATIASRPVNPYTTYNITAQLEETTPQDACANITNSLAGKVALIKRGTCGYLDKAQRAVTAGAVAIIHYDNSSTDTIPVVNPYTSTINIPSIVISGNSGNALVTALNGGPVNVNLRR</sequence>
<evidence type="ECO:0000256" key="2">
    <source>
        <dbReference type="ARBA" id="ARBA00023180"/>
    </source>
</evidence>
<dbReference type="InterPro" id="IPR046450">
    <property type="entry name" value="PA_dom_sf"/>
</dbReference>
<dbReference type="OrthoDB" id="345880at2"/>
<feature type="domain" description="PA" evidence="3">
    <location>
        <begin position="133"/>
        <end position="216"/>
    </location>
</feature>
<comment type="caution">
    <text evidence="4">The sequence shown here is derived from an EMBL/GenBank/DDBJ whole genome shotgun (WGS) entry which is preliminary data.</text>
</comment>
<protein>
    <recommendedName>
        <fullName evidence="3">PA domain-containing protein</fullName>
    </recommendedName>
</protein>
<dbReference type="Gene3D" id="2.60.40.10">
    <property type="entry name" value="Immunoglobulins"/>
    <property type="match status" value="1"/>
</dbReference>
<dbReference type="Pfam" id="PF02225">
    <property type="entry name" value="PA"/>
    <property type="match status" value="1"/>
</dbReference>
<accession>A0A4Z1A0H7</accession>
<evidence type="ECO:0000259" key="3">
    <source>
        <dbReference type="Pfam" id="PF02225"/>
    </source>
</evidence>
<name>A0A4Z1A0H7_9LEPT</name>
<dbReference type="Gene3D" id="3.50.30.30">
    <property type="match status" value="1"/>
</dbReference>
<evidence type="ECO:0000313" key="5">
    <source>
        <dbReference type="Proteomes" id="UP000298263"/>
    </source>
</evidence>
<dbReference type="SUPFAM" id="SSF52025">
    <property type="entry name" value="PA domain"/>
    <property type="match status" value="1"/>
</dbReference>